<evidence type="ECO:0000256" key="1">
    <source>
        <dbReference type="ARBA" id="ARBA00022737"/>
    </source>
</evidence>
<dbReference type="OrthoDB" id="5106486at2759"/>
<dbReference type="AlphaFoldDB" id="A0A0C3G8F5"/>
<dbReference type="Gene3D" id="3.40.50.300">
    <property type="entry name" value="P-loop containing nucleotide triphosphate hydrolases"/>
    <property type="match status" value="1"/>
</dbReference>
<evidence type="ECO:0000313" key="4">
    <source>
        <dbReference type="Proteomes" id="UP000054166"/>
    </source>
</evidence>
<dbReference type="STRING" id="765440.A0A0C3G8F5"/>
<protein>
    <recommendedName>
        <fullName evidence="2">Nephrocystin 3-like N-terminal domain-containing protein</fullName>
    </recommendedName>
</protein>
<name>A0A0C3G8F5_PILCF</name>
<keyword evidence="4" id="KW-1185">Reference proteome</keyword>
<dbReference type="HOGENOM" id="CLU_000288_6_8_1"/>
<dbReference type="InterPro" id="IPR027417">
    <property type="entry name" value="P-loop_NTPase"/>
</dbReference>
<accession>A0A0C3G8F5</accession>
<organism evidence="3 4">
    <name type="scientific">Piloderma croceum (strain F 1598)</name>
    <dbReference type="NCBI Taxonomy" id="765440"/>
    <lineage>
        <taxon>Eukaryota</taxon>
        <taxon>Fungi</taxon>
        <taxon>Dikarya</taxon>
        <taxon>Basidiomycota</taxon>
        <taxon>Agaricomycotina</taxon>
        <taxon>Agaricomycetes</taxon>
        <taxon>Agaricomycetidae</taxon>
        <taxon>Atheliales</taxon>
        <taxon>Atheliaceae</taxon>
        <taxon>Piloderma</taxon>
    </lineage>
</organism>
<evidence type="ECO:0000259" key="2">
    <source>
        <dbReference type="Pfam" id="PF24883"/>
    </source>
</evidence>
<sequence length="154" mass="17460">MEWQDWGKSTVSTTIANFFQQMHCLGAYIFFNQSEVSERTPSAIIRTLAHQLGLFNHCIGQAITTAIDKWPDCMQSSAHIQLQKFLVKPLTSLKIIQFQGPIIVVLDGLDECGLAGDCNVLLEVLVENLIKLPLAFWFIIVSRPDYDIHNYFES</sequence>
<dbReference type="Proteomes" id="UP000054166">
    <property type="component" value="Unassembled WGS sequence"/>
</dbReference>
<evidence type="ECO:0000313" key="3">
    <source>
        <dbReference type="EMBL" id="KIM88034.1"/>
    </source>
</evidence>
<dbReference type="InParanoid" id="A0A0C3G8F5"/>
<reference evidence="3 4" key="1">
    <citation type="submission" date="2014-04" db="EMBL/GenBank/DDBJ databases">
        <authorList>
            <consortium name="DOE Joint Genome Institute"/>
            <person name="Kuo A."/>
            <person name="Tarkka M."/>
            <person name="Buscot F."/>
            <person name="Kohler A."/>
            <person name="Nagy L.G."/>
            <person name="Floudas D."/>
            <person name="Copeland A."/>
            <person name="Barry K.W."/>
            <person name="Cichocki N."/>
            <person name="Veneault-Fourrey C."/>
            <person name="LaButti K."/>
            <person name="Lindquist E.A."/>
            <person name="Lipzen A."/>
            <person name="Lundell T."/>
            <person name="Morin E."/>
            <person name="Murat C."/>
            <person name="Sun H."/>
            <person name="Tunlid A."/>
            <person name="Henrissat B."/>
            <person name="Grigoriev I.V."/>
            <person name="Hibbett D.S."/>
            <person name="Martin F."/>
            <person name="Nordberg H.P."/>
            <person name="Cantor M.N."/>
            <person name="Hua S.X."/>
        </authorList>
    </citation>
    <scope>NUCLEOTIDE SEQUENCE [LARGE SCALE GENOMIC DNA]</scope>
    <source>
        <strain evidence="3 4">F 1598</strain>
    </source>
</reference>
<reference evidence="4" key="2">
    <citation type="submission" date="2015-01" db="EMBL/GenBank/DDBJ databases">
        <title>Evolutionary Origins and Diversification of the Mycorrhizal Mutualists.</title>
        <authorList>
            <consortium name="DOE Joint Genome Institute"/>
            <consortium name="Mycorrhizal Genomics Consortium"/>
            <person name="Kohler A."/>
            <person name="Kuo A."/>
            <person name="Nagy L.G."/>
            <person name="Floudas D."/>
            <person name="Copeland A."/>
            <person name="Barry K.W."/>
            <person name="Cichocki N."/>
            <person name="Veneault-Fourrey C."/>
            <person name="LaButti K."/>
            <person name="Lindquist E.A."/>
            <person name="Lipzen A."/>
            <person name="Lundell T."/>
            <person name="Morin E."/>
            <person name="Murat C."/>
            <person name="Riley R."/>
            <person name="Ohm R."/>
            <person name="Sun H."/>
            <person name="Tunlid A."/>
            <person name="Henrissat B."/>
            <person name="Grigoriev I.V."/>
            <person name="Hibbett D.S."/>
            <person name="Martin F."/>
        </authorList>
    </citation>
    <scope>NUCLEOTIDE SEQUENCE [LARGE SCALE GENOMIC DNA]</scope>
    <source>
        <strain evidence="4">F 1598</strain>
    </source>
</reference>
<feature type="domain" description="Nephrocystin 3-like N-terminal" evidence="2">
    <location>
        <begin position="7"/>
        <end position="143"/>
    </location>
</feature>
<dbReference type="EMBL" id="KN832978">
    <property type="protein sequence ID" value="KIM88034.1"/>
    <property type="molecule type" value="Genomic_DNA"/>
</dbReference>
<proteinExistence type="predicted"/>
<keyword evidence="1" id="KW-0677">Repeat</keyword>
<dbReference type="Pfam" id="PF24883">
    <property type="entry name" value="NPHP3_N"/>
    <property type="match status" value="1"/>
</dbReference>
<dbReference type="InterPro" id="IPR056884">
    <property type="entry name" value="NPHP3-like_N"/>
</dbReference>
<gene>
    <name evidence="3" type="ORF">PILCRDRAFT_772010</name>
</gene>